<accession>I7LB65</accession>
<dbReference type="Proteomes" id="UP000009311">
    <property type="component" value="Unassembled WGS sequence"/>
</dbReference>
<dbReference type="GO" id="GO:0005198">
    <property type="term" value="F:structural molecule activity"/>
    <property type="evidence" value="ECO:0007669"/>
    <property type="project" value="InterPro"/>
</dbReference>
<keyword evidence="2" id="KW-1185">Reference proteome</keyword>
<dbReference type="AlphaFoldDB" id="I7LB65"/>
<evidence type="ECO:0000313" key="2">
    <source>
        <dbReference type="Proteomes" id="UP000009311"/>
    </source>
</evidence>
<evidence type="ECO:0000313" key="1">
    <source>
        <dbReference type="EMBL" id="CCI85296.1"/>
    </source>
</evidence>
<dbReference type="EMBL" id="CAKD01000021">
    <property type="protein sequence ID" value="CCI85296.1"/>
    <property type="molecule type" value="Genomic_DNA"/>
</dbReference>
<sequence>MNKAGGIADYYAELEQQLFYILVDVFKQTRPQLLKADDDPQKIVRWRLEALSKLGGLTKDVVKLISKNIGIPQQQLIDLIESDGLKVAKGFNKELSTALKKPNIDVSLAERSIINSYASQMFVGINNYVNQTLLTTNYGSNTVAKTYQKVIDKTVLDVLVGKKKASKALNSIIYQWRDNGMKSALIDKAGHAWSLEGYTRTVINSTTSRVYNDLRVQSMKDFDSVLCVMSSHVAARPACAPIQGKVVCIVPHNDPRCDNNYPNIYDHGYGEPGGTQGVNCGHTLWPYIKGISENHQPQYDPKEAVQKMQVLQKQRYLERGVRASKRKLELAKRLGDTDGIAKYSASVRGYQAKLRQIVKDHDYLARQYEREKIV</sequence>
<dbReference type="STRING" id="1423790.BN53_04235"/>
<reference evidence="1 2" key="1">
    <citation type="submission" date="2012-06" db="EMBL/GenBank/DDBJ databases">
        <title>Draft Genome Sequence of Lactobacillus pasteurii CRBIP 24.76T.</title>
        <authorList>
            <person name="Cousin S."/>
            <person name="Bouchier C."/>
            <person name="Loux V."/>
            <person name="Ma L."/>
            <person name="Creno S."/>
            <person name="Bizet C."/>
            <person name="Clermont D."/>
        </authorList>
    </citation>
    <scope>NUCLEOTIDE SEQUENCE [LARGE SCALE GENOMIC DNA]</scope>
    <source>
        <strain evidence="2">CRBIP 24.76T</strain>
    </source>
</reference>
<proteinExistence type="predicted"/>
<name>I7LB65_9LACO</name>
<dbReference type="InterPro" id="IPR009319">
    <property type="entry name" value="Phage_A118_VSP1"/>
</dbReference>
<dbReference type="PATRIC" id="fig|1423790.3.peg.865"/>
<organism evidence="1 2">
    <name type="scientific">Lactobacillus pasteurii DSM 23907 = CRBIP 24.76</name>
    <dbReference type="NCBI Taxonomy" id="1423790"/>
    <lineage>
        <taxon>Bacteria</taxon>
        <taxon>Bacillati</taxon>
        <taxon>Bacillota</taxon>
        <taxon>Bacilli</taxon>
        <taxon>Lactobacillales</taxon>
        <taxon>Lactobacillaceae</taxon>
        <taxon>Lactobacillus</taxon>
    </lineage>
</organism>
<dbReference type="eggNOG" id="ENOG502ZCK6">
    <property type="taxonomic scope" value="Bacteria"/>
</dbReference>
<dbReference type="Pfam" id="PF06152">
    <property type="entry name" value="Phage_min_cap2"/>
    <property type="match status" value="1"/>
</dbReference>
<gene>
    <name evidence="1" type="ORF">BN53_04235</name>
</gene>
<comment type="caution">
    <text evidence="1">The sequence shown here is derived from an EMBL/GenBank/DDBJ whole genome shotgun (WGS) entry which is preliminary data.</text>
</comment>
<protein>
    <submittedName>
        <fullName evidence="1">Minor capsid protein</fullName>
    </submittedName>
</protein>
<dbReference type="OrthoDB" id="3197444at2"/>